<dbReference type="Gene3D" id="2.60.40.4070">
    <property type="match status" value="1"/>
</dbReference>
<dbReference type="Gene3D" id="2.60.40.1220">
    <property type="match status" value="2"/>
</dbReference>
<dbReference type="STRING" id="226506.SAMN04488519_104186"/>
<name>A0A1I5F2V7_9BACT</name>
<keyword evidence="4" id="KW-1185">Reference proteome</keyword>
<evidence type="ECO:0000259" key="2">
    <source>
        <dbReference type="PROSITE" id="PS51841"/>
    </source>
</evidence>
<protein>
    <submittedName>
        <fullName evidence="3">Lamin Tail Domain</fullName>
    </submittedName>
</protein>
<feature type="domain" description="LTD" evidence="2">
    <location>
        <begin position="549"/>
        <end position="674"/>
    </location>
</feature>
<gene>
    <name evidence="3" type="ORF">SAMN04488519_104186</name>
</gene>
<dbReference type="EMBL" id="FOVW01000004">
    <property type="protein sequence ID" value="SFO17959.1"/>
    <property type="molecule type" value="Genomic_DNA"/>
</dbReference>
<dbReference type="Pfam" id="PF00932">
    <property type="entry name" value="LTD"/>
    <property type="match status" value="2"/>
</dbReference>
<dbReference type="InterPro" id="IPR014755">
    <property type="entry name" value="Cu-Rt/internalin_Ig-like"/>
</dbReference>
<proteinExistence type="predicted"/>
<keyword evidence="1" id="KW-0732">Signal</keyword>
<evidence type="ECO:0000313" key="4">
    <source>
        <dbReference type="Proteomes" id="UP000199564"/>
    </source>
</evidence>
<dbReference type="InterPro" id="IPR001322">
    <property type="entry name" value="Lamin_tail_dom"/>
</dbReference>
<dbReference type="PROSITE" id="PS51841">
    <property type="entry name" value="LTD"/>
    <property type="match status" value="1"/>
</dbReference>
<dbReference type="AlphaFoldDB" id="A0A1I5F2V7"/>
<dbReference type="InterPro" id="IPR036415">
    <property type="entry name" value="Lamin_tail_dom_sf"/>
</dbReference>
<organism evidence="3 4">
    <name type="scientific">Algoriphagus ornithinivorans</name>
    <dbReference type="NCBI Taxonomy" id="226506"/>
    <lineage>
        <taxon>Bacteria</taxon>
        <taxon>Pseudomonadati</taxon>
        <taxon>Bacteroidota</taxon>
        <taxon>Cytophagia</taxon>
        <taxon>Cytophagales</taxon>
        <taxon>Cyclobacteriaceae</taxon>
        <taxon>Algoriphagus</taxon>
    </lineage>
</organism>
<dbReference type="Proteomes" id="UP000199564">
    <property type="component" value="Unassembled WGS sequence"/>
</dbReference>
<evidence type="ECO:0000313" key="3">
    <source>
        <dbReference type="EMBL" id="SFO17959.1"/>
    </source>
</evidence>
<sequence>MVRFLVGLFIFILLIVQAETLKAANQREGFEKDFQIVNHPQEFIPKWSGNELRASSSRIFQSNQGRNATKALAVQPISTFDGKVFIRLNPNMYENPKIQFWARAVRNGSGTRPALVFYSFEKSLENDPTNWFRLGSENEFANEDQEFRKFEILLPEELSAEPEIFLKLEIRFGSGTGSCARFLMDDFEFGDIEEDLEAPKIIRVRGYDNKTIELSFSEKLDPVFSQIQLNYLLGEKEPESAILRQDSLAYLSFKDTLDHRGLYDLRVRQIADLEGNFLEDSLVNFTFFDPTNIPYKTLVINELMPAPRDGNDLPNLEYIELLHIGDYPVRVEGVQLSNSRNTTTLGNFWLEPDSYTILAPTNQANQFLPFGSVIPVSSWPTLLNSGDRVQLSDRNGKEIDQVSYTTASWKGTEFSGGGYSLEVVNPFLRCDQSSFLLASRSSFRGTPGQENSVFDLSPDLVKPELLAFEFLNEQTLVLTFSEPLQNLYFPNFLSFQEIIEIDSVGINSDEVTLFFQNPFPENNPGTLKIHGFQDCSGNELEEIEIKILRPSEAEIGDVVINEVLFNSRTGSPKFVELVNATNRYLDLRGWKLANLDAQGRVNQVRAISDRSLVIPPKAQLAISTDTVQLKFDYPLSAMGLFHQINTLPSYPIAGGTVVLLAPSDELAESFRYIESLHHPLLRDTKGVSLERISLQTPASVIANWHSASGSMGYATPGMKNSQLIEEEFLGNIIQIDPEVFDPEGSNGNTFTSIRYELNEPGWVGTFRIYDMAGRIVAILAQNEILGTSGLYSWTGTNSNGGRVRTGYYILVADLFDLNGNVRQIKKTIIIAERL</sequence>
<evidence type="ECO:0000256" key="1">
    <source>
        <dbReference type="ARBA" id="ARBA00022729"/>
    </source>
</evidence>
<dbReference type="RefSeq" id="WP_175557865.1">
    <property type="nucleotide sequence ID" value="NZ_FOVW01000004.1"/>
</dbReference>
<accession>A0A1I5F2V7</accession>
<reference evidence="4" key="1">
    <citation type="submission" date="2016-10" db="EMBL/GenBank/DDBJ databases">
        <authorList>
            <person name="Varghese N."/>
            <person name="Submissions S."/>
        </authorList>
    </citation>
    <scope>NUCLEOTIDE SEQUENCE [LARGE SCALE GENOMIC DNA]</scope>
    <source>
        <strain evidence="4">DSM 15282</strain>
    </source>
</reference>
<dbReference type="SUPFAM" id="SSF74853">
    <property type="entry name" value="Lamin A/C globular tail domain"/>
    <property type="match status" value="2"/>
</dbReference>